<dbReference type="AlphaFoldDB" id="A0A830EDH3"/>
<organism evidence="2 3">
    <name type="scientific">Vulcanisaeta souniana JCM 11219</name>
    <dbReference type="NCBI Taxonomy" id="1293586"/>
    <lineage>
        <taxon>Archaea</taxon>
        <taxon>Thermoproteota</taxon>
        <taxon>Thermoprotei</taxon>
        <taxon>Thermoproteales</taxon>
        <taxon>Thermoproteaceae</taxon>
        <taxon>Vulcanisaeta</taxon>
    </lineage>
</organism>
<dbReference type="Proteomes" id="UP000657075">
    <property type="component" value="Unassembled WGS sequence"/>
</dbReference>
<reference evidence="2" key="2">
    <citation type="submission" date="2020-09" db="EMBL/GenBank/DDBJ databases">
        <authorList>
            <person name="Sun Q."/>
            <person name="Ohkuma M."/>
        </authorList>
    </citation>
    <scope>NUCLEOTIDE SEQUENCE</scope>
    <source>
        <strain evidence="2">JCM 11219</strain>
    </source>
</reference>
<protein>
    <submittedName>
        <fullName evidence="2">Uncharacterized protein</fullName>
    </submittedName>
</protein>
<accession>A0A830EDH3</accession>
<evidence type="ECO:0000313" key="2">
    <source>
        <dbReference type="EMBL" id="GGI74541.1"/>
    </source>
</evidence>
<name>A0A830EDH3_9CREN</name>
<evidence type="ECO:0000313" key="3">
    <source>
        <dbReference type="Proteomes" id="UP000657075"/>
    </source>
</evidence>
<gene>
    <name evidence="2" type="ORF">GCM10007112_09110</name>
</gene>
<proteinExistence type="predicted"/>
<comment type="caution">
    <text evidence="2">The sequence shown here is derived from an EMBL/GenBank/DDBJ whole genome shotgun (WGS) entry which is preliminary data.</text>
</comment>
<reference evidence="2" key="1">
    <citation type="journal article" date="2014" name="Int. J. Syst. Evol. Microbiol.">
        <title>Complete genome sequence of Corynebacterium casei LMG S-19264T (=DSM 44701T), isolated from a smear-ripened cheese.</title>
        <authorList>
            <consortium name="US DOE Joint Genome Institute (JGI-PGF)"/>
            <person name="Walter F."/>
            <person name="Albersmeier A."/>
            <person name="Kalinowski J."/>
            <person name="Ruckert C."/>
        </authorList>
    </citation>
    <scope>NUCLEOTIDE SEQUENCE</scope>
    <source>
        <strain evidence="2">JCM 11219</strain>
    </source>
</reference>
<keyword evidence="1" id="KW-0812">Transmembrane</keyword>
<dbReference type="EMBL" id="BMNM01000003">
    <property type="protein sequence ID" value="GGI74541.1"/>
    <property type="molecule type" value="Genomic_DNA"/>
</dbReference>
<feature type="transmembrane region" description="Helical" evidence="1">
    <location>
        <begin position="6"/>
        <end position="28"/>
    </location>
</feature>
<sequence>MSLFLFIINPVLFVIVFIAILVIYFLAFRRRKSRGNTKDTTTTVRILRSYAVGSASDVRLSKVCFSVGVGDNVVRVGDRWVSALSISTLDLLTLREVLNLGAIISDGNSHYLVIYGDNIDDVFVRLNTAAELLRSRNVLFKQLSSSELIKEVILRWMS</sequence>
<keyword evidence="1" id="KW-1133">Transmembrane helix</keyword>
<keyword evidence="1" id="KW-0472">Membrane</keyword>
<evidence type="ECO:0000256" key="1">
    <source>
        <dbReference type="SAM" id="Phobius"/>
    </source>
</evidence>